<sequence>MGIRKNIRRLLCLGRREPDVEQSPRPLQHWEIRNNIISIITGHLDQTPLVCFASVCPDFYNGYFHPSIAEQQRIQVGLGRVPVRAYRCYDCDAYHPLRQEYWFNAQFFTCNDFNGGHLSPQHLPMRGFDYSLSVPFELARKIMNAPLDQSSHDCPVEQLVPRYPLQTYQENVAYTRSWQARIIDDQLVLHSYTALTLTIDRRLPGQSVNMGIISICRHVNTGRLLLVHREPPQENYFSRRHGSILSCPVCDTDYSIDIIWEGGHWVVGISTYHVLETAKTKSNWTWNVMSYCPEEARKSPRVRKMMGTPPGIAMHKWYTQSIMTLDRRPEGDWAPQPALQSDPHYLSRPVYLQ</sequence>
<proteinExistence type="predicted"/>
<evidence type="ECO:0000313" key="1">
    <source>
        <dbReference type="EMBL" id="KAK4077922.1"/>
    </source>
</evidence>
<gene>
    <name evidence="1" type="ORF">Triagg1_3616</name>
</gene>
<dbReference type="RefSeq" id="XP_062757605.1">
    <property type="nucleotide sequence ID" value="XM_062897928.1"/>
</dbReference>
<dbReference type="EMBL" id="JAWRVG010000010">
    <property type="protein sequence ID" value="KAK4077922.1"/>
    <property type="molecule type" value="Genomic_DNA"/>
</dbReference>
<protein>
    <submittedName>
        <fullName evidence="1">Uncharacterized protein</fullName>
    </submittedName>
</protein>
<dbReference type="GeneID" id="87917833"/>
<comment type="caution">
    <text evidence="1">The sequence shown here is derived from an EMBL/GenBank/DDBJ whole genome shotgun (WGS) entry which is preliminary data.</text>
</comment>
<accession>A0AAE1JD21</accession>
<evidence type="ECO:0000313" key="2">
    <source>
        <dbReference type="Proteomes" id="UP001273209"/>
    </source>
</evidence>
<dbReference type="Proteomes" id="UP001273209">
    <property type="component" value="Unassembled WGS sequence"/>
</dbReference>
<name>A0AAE1JD21_9HYPO</name>
<keyword evidence="2" id="KW-1185">Reference proteome</keyword>
<reference evidence="1" key="1">
    <citation type="submission" date="2023-11" db="EMBL/GenBank/DDBJ databases">
        <title>The genome sequences of three competitors of mushroom-forming fungi.</title>
        <authorList>
            <person name="Beijen E."/>
            <person name="Ohm R.A."/>
        </authorList>
    </citation>
    <scope>NUCLEOTIDE SEQUENCE</scope>
    <source>
        <strain evidence="1">CBS 100526</strain>
    </source>
</reference>
<organism evidence="1 2">
    <name type="scientific">Trichoderma aggressivum f. europaeum</name>
    <dbReference type="NCBI Taxonomy" id="173218"/>
    <lineage>
        <taxon>Eukaryota</taxon>
        <taxon>Fungi</taxon>
        <taxon>Dikarya</taxon>
        <taxon>Ascomycota</taxon>
        <taxon>Pezizomycotina</taxon>
        <taxon>Sordariomycetes</taxon>
        <taxon>Hypocreomycetidae</taxon>
        <taxon>Hypocreales</taxon>
        <taxon>Hypocreaceae</taxon>
        <taxon>Trichoderma</taxon>
    </lineage>
</organism>
<dbReference type="AlphaFoldDB" id="A0AAE1JD21"/>